<dbReference type="STRING" id="1802619.A2797_01155"/>
<sequence length="239" mass="27261">MPESLSEPIEEIVNRRREEFRKFVEKVPVGPVTDRSLSEYQELLDLPILELKDKTVLDIGSGKHETFAKEAAQKGANVISINPYLKFPGYREELLKGPDAWERFVARFRAKAKEPNGNRSSIAALGQDLPFKDEVFDIVTSVFAVPHYLTDESDVVRSFDEIARVLKPGGKAFLIMQKEEMRPLVERAARELTSRGLKTKITYDILKDIRKGPFYVKGREGERIVIEKPEKDGPTSRRT</sequence>
<accession>A0A1F4VEN4</accession>
<dbReference type="GO" id="GO:0008757">
    <property type="term" value="F:S-adenosylmethionine-dependent methyltransferase activity"/>
    <property type="evidence" value="ECO:0007669"/>
    <property type="project" value="InterPro"/>
</dbReference>
<gene>
    <name evidence="2" type="ORF">A2797_01155</name>
</gene>
<dbReference type="Pfam" id="PF08241">
    <property type="entry name" value="Methyltransf_11"/>
    <property type="match status" value="1"/>
</dbReference>
<name>A0A1F4VEN4_UNCKA</name>
<dbReference type="Proteomes" id="UP000179005">
    <property type="component" value="Unassembled WGS sequence"/>
</dbReference>
<dbReference type="EMBL" id="MEVC01000008">
    <property type="protein sequence ID" value="OGC55657.1"/>
    <property type="molecule type" value="Genomic_DNA"/>
</dbReference>
<dbReference type="SUPFAM" id="SSF53335">
    <property type="entry name" value="S-adenosyl-L-methionine-dependent methyltransferases"/>
    <property type="match status" value="1"/>
</dbReference>
<dbReference type="CDD" id="cd02440">
    <property type="entry name" value="AdoMet_MTases"/>
    <property type="match status" value="1"/>
</dbReference>
<evidence type="ECO:0000313" key="3">
    <source>
        <dbReference type="Proteomes" id="UP000179005"/>
    </source>
</evidence>
<protein>
    <recommendedName>
        <fullName evidence="1">Methyltransferase type 11 domain-containing protein</fullName>
    </recommendedName>
</protein>
<dbReference type="InterPro" id="IPR029063">
    <property type="entry name" value="SAM-dependent_MTases_sf"/>
</dbReference>
<reference evidence="2 3" key="1">
    <citation type="journal article" date="2016" name="Nat. Commun.">
        <title>Thousands of microbial genomes shed light on interconnected biogeochemical processes in an aquifer system.</title>
        <authorList>
            <person name="Anantharaman K."/>
            <person name="Brown C.T."/>
            <person name="Hug L.A."/>
            <person name="Sharon I."/>
            <person name="Castelle C.J."/>
            <person name="Probst A.J."/>
            <person name="Thomas B.C."/>
            <person name="Singh A."/>
            <person name="Wilkins M.J."/>
            <person name="Karaoz U."/>
            <person name="Brodie E.L."/>
            <person name="Williams K.H."/>
            <person name="Hubbard S.S."/>
            <person name="Banfield J.F."/>
        </authorList>
    </citation>
    <scope>NUCLEOTIDE SEQUENCE [LARGE SCALE GENOMIC DNA]</scope>
</reference>
<dbReference type="InterPro" id="IPR013216">
    <property type="entry name" value="Methyltransf_11"/>
</dbReference>
<evidence type="ECO:0000313" key="2">
    <source>
        <dbReference type="EMBL" id="OGC55657.1"/>
    </source>
</evidence>
<dbReference type="AlphaFoldDB" id="A0A1F4VEN4"/>
<proteinExistence type="predicted"/>
<organism evidence="2 3">
    <name type="scientific">candidate division WWE3 bacterium RIFCSPHIGHO2_01_FULL_48_15</name>
    <dbReference type="NCBI Taxonomy" id="1802619"/>
    <lineage>
        <taxon>Bacteria</taxon>
        <taxon>Katanobacteria</taxon>
    </lineage>
</organism>
<evidence type="ECO:0000259" key="1">
    <source>
        <dbReference type="Pfam" id="PF08241"/>
    </source>
</evidence>
<feature type="domain" description="Methyltransferase type 11" evidence="1">
    <location>
        <begin position="97"/>
        <end position="173"/>
    </location>
</feature>
<dbReference type="Gene3D" id="3.40.50.150">
    <property type="entry name" value="Vaccinia Virus protein VP39"/>
    <property type="match status" value="1"/>
</dbReference>
<comment type="caution">
    <text evidence="2">The sequence shown here is derived from an EMBL/GenBank/DDBJ whole genome shotgun (WGS) entry which is preliminary data.</text>
</comment>